<dbReference type="PANTHER" id="PTHR33525:SF3">
    <property type="entry name" value="RIBONUCLEASE Y"/>
    <property type="match status" value="1"/>
</dbReference>
<dbReference type="Gene3D" id="1.10.3210.10">
    <property type="entry name" value="Hypothetical protein af1432"/>
    <property type="match status" value="1"/>
</dbReference>
<evidence type="ECO:0000313" key="2">
    <source>
        <dbReference type="EMBL" id="QPG06313.1"/>
    </source>
</evidence>
<keyword evidence="3" id="KW-1185">Reference proteome</keyword>
<protein>
    <submittedName>
        <fullName evidence="2">HDOD domain-containing protein</fullName>
    </submittedName>
</protein>
<dbReference type="SUPFAM" id="SSF109604">
    <property type="entry name" value="HD-domain/PDEase-like"/>
    <property type="match status" value="1"/>
</dbReference>
<proteinExistence type="predicted"/>
<dbReference type="InterPro" id="IPR052340">
    <property type="entry name" value="RNase_Y/CdgJ"/>
</dbReference>
<dbReference type="KEGG" id="smaa:IT774_03695"/>
<evidence type="ECO:0000259" key="1">
    <source>
        <dbReference type="PROSITE" id="PS51833"/>
    </source>
</evidence>
<organism evidence="2 3">
    <name type="scientific">Salinimonas marina</name>
    <dbReference type="NCBI Taxonomy" id="2785918"/>
    <lineage>
        <taxon>Bacteria</taxon>
        <taxon>Pseudomonadati</taxon>
        <taxon>Pseudomonadota</taxon>
        <taxon>Gammaproteobacteria</taxon>
        <taxon>Alteromonadales</taxon>
        <taxon>Alteromonadaceae</taxon>
        <taxon>Alteromonas/Salinimonas group</taxon>
        <taxon>Salinimonas</taxon>
    </lineage>
</organism>
<name>A0A7S9DYF9_9ALTE</name>
<accession>A0A7S9DYF9</accession>
<dbReference type="InterPro" id="IPR013976">
    <property type="entry name" value="HDOD"/>
</dbReference>
<feature type="domain" description="HDOD" evidence="1">
    <location>
        <begin position="13"/>
        <end position="205"/>
    </location>
</feature>
<dbReference type="Proteomes" id="UP000595095">
    <property type="component" value="Chromosome"/>
</dbReference>
<dbReference type="PROSITE" id="PS51833">
    <property type="entry name" value="HDOD"/>
    <property type="match status" value="1"/>
</dbReference>
<gene>
    <name evidence="2" type="ORF">IT774_03695</name>
</gene>
<dbReference type="RefSeq" id="WP_195811390.1">
    <property type="nucleotide sequence ID" value="NZ_CP064795.1"/>
</dbReference>
<dbReference type="AlphaFoldDB" id="A0A7S9DYF9"/>
<evidence type="ECO:0000313" key="3">
    <source>
        <dbReference type="Proteomes" id="UP000595095"/>
    </source>
</evidence>
<dbReference type="Pfam" id="PF08668">
    <property type="entry name" value="HDOD"/>
    <property type="match status" value="1"/>
</dbReference>
<sequence>MSLENYASFAAQSFTLPDICLRIREILDDHRSDSDDIARLIAVDPSLTAKILKLANSALFRFPSQVDSISKAVSVIGGEALYNLVVAETATTAFKVFDTPYVNLDAHWQASVYTGVVAKRLAKLAGLRGSDRFFVNGILLNLSELVAAKYNPKLYSEYTQFSKGTPWSRQQAVFGFDFARLSGVIMEKWQLPMPLYYPVQELHNTEKQALEQDIALLACALRVTICQIRPEMSKEIDPVPPASNRILTFAHEQLDEVVAYADKEAEKISSLIY</sequence>
<dbReference type="PANTHER" id="PTHR33525">
    <property type="match status" value="1"/>
</dbReference>
<reference evidence="2 3" key="1">
    <citation type="submission" date="2020-11" db="EMBL/GenBank/DDBJ databases">
        <title>Complete genome sequence for Salinimonas sp. strain G2-b.</title>
        <authorList>
            <person name="Park S.-J."/>
        </authorList>
    </citation>
    <scope>NUCLEOTIDE SEQUENCE [LARGE SCALE GENOMIC DNA]</scope>
    <source>
        <strain evidence="2 3">G2-b</strain>
    </source>
</reference>
<dbReference type="EMBL" id="CP064795">
    <property type="protein sequence ID" value="QPG06313.1"/>
    <property type="molecule type" value="Genomic_DNA"/>
</dbReference>